<dbReference type="EMBL" id="CP051180">
    <property type="protein sequence ID" value="QIZ75849.1"/>
    <property type="molecule type" value="Genomic_DNA"/>
</dbReference>
<sequence>MNSVVEYEAAAMMSLRDEDPLASRMLLEGMGVPLDAQDEILAVAAAMPESDTAELSKVIERYYGGTADNQLLR</sequence>
<keyword evidence="2" id="KW-1185">Reference proteome</keyword>
<dbReference type="Proteomes" id="UP000501602">
    <property type="component" value="Chromosome"/>
</dbReference>
<evidence type="ECO:0000313" key="1">
    <source>
        <dbReference type="EMBL" id="QIZ75849.1"/>
    </source>
</evidence>
<proteinExistence type="predicted"/>
<accession>A0A6H1UB32</accession>
<name>A0A6H1UB32_9GAMM</name>
<reference evidence="1 2" key="1">
    <citation type="submission" date="2020-04" db="EMBL/GenBank/DDBJ databases">
        <title>Ferrimonas sp. S7 isolated from sea water.</title>
        <authorList>
            <person name="Bae S.S."/>
            <person name="Baek K."/>
        </authorList>
    </citation>
    <scope>NUCLEOTIDE SEQUENCE [LARGE SCALE GENOMIC DNA]</scope>
    <source>
        <strain evidence="1 2">S7</strain>
    </source>
</reference>
<dbReference type="RefSeq" id="WP_168659110.1">
    <property type="nucleotide sequence ID" value="NZ_CP051180.1"/>
</dbReference>
<organism evidence="1 2">
    <name type="scientific">Ferrimonas lipolytica</name>
    <dbReference type="NCBI Taxonomy" id="2724191"/>
    <lineage>
        <taxon>Bacteria</taxon>
        <taxon>Pseudomonadati</taxon>
        <taxon>Pseudomonadota</taxon>
        <taxon>Gammaproteobacteria</taxon>
        <taxon>Alteromonadales</taxon>
        <taxon>Ferrimonadaceae</taxon>
        <taxon>Ferrimonas</taxon>
    </lineage>
</organism>
<dbReference type="KEGG" id="fes:HER31_02500"/>
<gene>
    <name evidence="1" type="ORF">HER31_02500</name>
</gene>
<evidence type="ECO:0000313" key="2">
    <source>
        <dbReference type="Proteomes" id="UP000501602"/>
    </source>
</evidence>
<protein>
    <submittedName>
        <fullName evidence="1">Uncharacterized protein</fullName>
    </submittedName>
</protein>
<dbReference type="AlphaFoldDB" id="A0A6H1UB32"/>